<evidence type="ECO:0000313" key="1">
    <source>
        <dbReference type="EMBL" id="RDX72513.1"/>
    </source>
</evidence>
<gene>
    <name evidence="1" type="primary">GIP</name>
    <name evidence="1" type="ORF">CR513_47997</name>
</gene>
<dbReference type="Proteomes" id="UP000257109">
    <property type="component" value="Unassembled WGS sequence"/>
</dbReference>
<proteinExistence type="predicted"/>
<dbReference type="PANTHER" id="PTHR11439">
    <property type="entry name" value="GAG-POL-RELATED RETROTRANSPOSON"/>
    <property type="match status" value="1"/>
</dbReference>
<comment type="caution">
    <text evidence="1">The sequence shown here is derived from an EMBL/GenBank/DDBJ whole genome shotgun (WGS) entry which is preliminary data.</text>
</comment>
<sequence length="165" mass="18894">MNELGKLKYFIGIEVAYSKQDRRSTSGYYMFLGGNLVTWKSKKQNVVARSSAKTKFRAMTHSICEGLWMKIIFYDLKVKYEGPIKFFYDNNSAISIAHNLVQHDKAKHIEIDKHFIEEKLNSGLVVITHVPIGLQVANIFTKVLSAARFQELNDKLGMIDIHLPT</sequence>
<dbReference type="OrthoDB" id="414945at2759"/>
<organism evidence="1 2">
    <name type="scientific">Mucuna pruriens</name>
    <name type="common">Velvet bean</name>
    <name type="synonym">Dolichos pruriens</name>
    <dbReference type="NCBI Taxonomy" id="157652"/>
    <lineage>
        <taxon>Eukaryota</taxon>
        <taxon>Viridiplantae</taxon>
        <taxon>Streptophyta</taxon>
        <taxon>Embryophyta</taxon>
        <taxon>Tracheophyta</taxon>
        <taxon>Spermatophyta</taxon>
        <taxon>Magnoliopsida</taxon>
        <taxon>eudicotyledons</taxon>
        <taxon>Gunneridae</taxon>
        <taxon>Pentapetalae</taxon>
        <taxon>rosids</taxon>
        <taxon>fabids</taxon>
        <taxon>Fabales</taxon>
        <taxon>Fabaceae</taxon>
        <taxon>Papilionoideae</taxon>
        <taxon>50 kb inversion clade</taxon>
        <taxon>NPAAA clade</taxon>
        <taxon>indigoferoid/millettioid clade</taxon>
        <taxon>Phaseoleae</taxon>
        <taxon>Mucuna</taxon>
    </lineage>
</organism>
<reference evidence="1" key="1">
    <citation type="submission" date="2018-05" db="EMBL/GenBank/DDBJ databases">
        <title>Draft genome of Mucuna pruriens seed.</title>
        <authorList>
            <person name="Nnadi N.E."/>
            <person name="Vos R."/>
            <person name="Hasami M.H."/>
            <person name="Devisetty U.K."/>
            <person name="Aguiy J.C."/>
        </authorList>
    </citation>
    <scope>NUCLEOTIDE SEQUENCE [LARGE SCALE GENOMIC DNA]</scope>
    <source>
        <strain evidence="1">JCA_2017</strain>
    </source>
</reference>
<name>A0A371F2U1_MUCPR</name>
<accession>A0A371F2U1</accession>
<dbReference type="PANTHER" id="PTHR11439:SF440">
    <property type="entry name" value="INTEGRASE CATALYTIC DOMAIN-CONTAINING PROTEIN"/>
    <property type="match status" value="1"/>
</dbReference>
<dbReference type="STRING" id="157652.A0A371F2U1"/>
<feature type="non-terminal residue" evidence="1">
    <location>
        <position position="1"/>
    </location>
</feature>
<keyword evidence="2" id="KW-1185">Reference proteome</keyword>
<protein>
    <submittedName>
        <fullName evidence="1">Copia protein</fullName>
    </submittedName>
</protein>
<dbReference type="AlphaFoldDB" id="A0A371F2U1"/>
<evidence type="ECO:0000313" key="2">
    <source>
        <dbReference type="Proteomes" id="UP000257109"/>
    </source>
</evidence>
<dbReference type="EMBL" id="QJKJ01010884">
    <property type="protein sequence ID" value="RDX72513.1"/>
    <property type="molecule type" value="Genomic_DNA"/>
</dbReference>
<dbReference type="CDD" id="cd09272">
    <property type="entry name" value="RNase_HI_RT_Ty1"/>
    <property type="match status" value="1"/>
</dbReference>